<gene>
    <name evidence="1" type="ORF">HNQ96_001442</name>
</gene>
<dbReference type="Proteomes" id="UP000532373">
    <property type="component" value="Unassembled WGS sequence"/>
</dbReference>
<sequence>MVFKDHERDLIEELINAGVDFAVIGGAAVVLHDHERERPDLDLLIDPNPGNLDRLEDVDVTWLHFSDRKIADLKKPGALLEMKNMGLDILTEMKGVSTTESIAERIFVSADGLMVPVISLDHLIQAKRAAGEDKDMADVEALEAMRGLPLAMPREP</sequence>
<organism evidence="1 2">
    <name type="scientific">Aminobacter carboxidus</name>
    <dbReference type="NCBI Taxonomy" id="376165"/>
    <lineage>
        <taxon>Bacteria</taxon>
        <taxon>Pseudomonadati</taxon>
        <taxon>Pseudomonadota</taxon>
        <taxon>Alphaproteobacteria</taxon>
        <taxon>Hyphomicrobiales</taxon>
        <taxon>Phyllobacteriaceae</taxon>
        <taxon>Aminobacter</taxon>
    </lineage>
</organism>
<proteinExistence type="predicted"/>
<evidence type="ECO:0000313" key="1">
    <source>
        <dbReference type="EMBL" id="MBB6465584.1"/>
    </source>
</evidence>
<dbReference type="EMBL" id="JACHGI010000002">
    <property type="protein sequence ID" value="MBB6465584.1"/>
    <property type="molecule type" value="Genomic_DNA"/>
</dbReference>
<comment type="caution">
    <text evidence="1">The sequence shown here is derived from an EMBL/GenBank/DDBJ whole genome shotgun (WGS) entry which is preliminary data.</text>
</comment>
<name>A0A8E1WCQ3_9HYPH</name>
<dbReference type="AlphaFoldDB" id="A0A8E1WCQ3"/>
<dbReference type="SUPFAM" id="SSF81301">
    <property type="entry name" value="Nucleotidyltransferase"/>
    <property type="match status" value="1"/>
</dbReference>
<accession>A0A8E1WCQ3</accession>
<protein>
    <submittedName>
        <fullName evidence="1">Nucleotidyltransferase</fullName>
    </submittedName>
</protein>
<dbReference type="Gene3D" id="3.30.460.40">
    <property type="match status" value="1"/>
</dbReference>
<dbReference type="RefSeq" id="WP_184768093.1">
    <property type="nucleotide sequence ID" value="NZ_JACHGI010000002.1"/>
</dbReference>
<dbReference type="InterPro" id="IPR043519">
    <property type="entry name" value="NT_sf"/>
</dbReference>
<reference evidence="1 2" key="1">
    <citation type="submission" date="2020-08" db="EMBL/GenBank/DDBJ databases">
        <title>Genomic Encyclopedia of Type Strains, Phase IV (KMG-IV): sequencing the most valuable type-strain genomes for metagenomic binning, comparative biology and taxonomic classification.</title>
        <authorList>
            <person name="Goeker M."/>
        </authorList>
    </citation>
    <scope>NUCLEOTIDE SEQUENCE [LARGE SCALE GENOMIC DNA]</scope>
    <source>
        <strain evidence="1 2">DSM 17454</strain>
    </source>
</reference>
<evidence type="ECO:0000313" key="2">
    <source>
        <dbReference type="Proteomes" id="UP000532373"/>
    </source>
</evidence>